<name>A0A291LX80_9RHOB</name>
<dbReference type="Proteomes" id="UP000219050">
    <property type="component" value="Chromosome"/>
</dbReference>
<keyword evidence="3" id="KW-1185">Reference proteome</keyword>
<proteinExistence type="predicted"/>
<dbReference type="KEGG" id="cmag:CBW24_04570"/>
<evidence type="ECO:0000313" key="3">
    <source>
        <dbReference type="Proteomes" id="UP000219050"/>
    </source>
</evidence>
<organism evidence="2 3">
    <name type="scientific">Pacificitalea manganoxidans</name>
    <dbReference type="NCBI Taxonomy" id="1411902"/>
    <lineage>
        <taxon>Bacteria</taxon>
        <taxon>Pseudomonadati</taxon>
        <taxon>Pseudomonadota</taxon>
        <taxon>Alphaproteobacteria</taxon>
        <taxon>Rhodobacterales</taxon>
        <taxon>Paracoccaceae</taxon>
        <taxon>Pacificitalea</taxon>
    </lineage>
</organism>
<feature type="chain" id="PRO_5013330513" evidence="1">
    <location>
        <begin position="17"/>
        <end position="63"/>
    </location>
</feature>
<evidence type="ECO:0000256" key="1">
    <source>
        <dbReference type="SAM" id="SignalP"/>
    </source>
</evidence>
<evidence type="ECO:0000313" key="2">
    <source>
        <dbReference type="EMBL" id="ATI41346.1"/>
    </source>
</evidence>
<reference evidence="2 3" key="1">
    <citation type="submission" date="2017-05" db="EMBL/GenBank/DDBJ databases">
        <title>Comparative genomic and metabolic analysis of manganese-oxidizing mechanisms in Celeribater manganoxidans DY25T: its adaption to the environment of polymetallic nodule.</title>
        <authorList>
            <person name="Wang X."/>
        </authorList>
    </citation>
    <scope>NUCLEOTIDE SEQUENCE [LARGE SCALE GENOMIC DNA]</scope>
    <source>
        <strain evidence="2 3">DY25</strain>
    </source>
</reference>
<protein>
    <submittedName>
        <fullName evidence="2">Uncharacterized protein</fullName>
    </submittedName>
</protein>
<feature type="signal peptide" evidence="1">
    <location>
        <begin position="1"/>
        <end position="16"/>
    </location>
</feature>
<accession>A0A291LX80</accession>
<dbReference type="AlphaFoldDB" id="A0A291LX80"/>
<dbReference type="EMBL" id="CP021404">
    <property type="protein sequence ID" value="ATI41346.1"/>
    <property type="molecule type" value="Genomic_DNA"/>
</dbReference>
<keyword evidence="1" id="KW-0732">Signal</keyword>
<sequence length="63" mass="6599">MLAHLPKFSLIALACAAMIDAAPATHCEMAEVDGVEVCVFEIPAADLTGGLDPLDPALISDWF</sequence>
<gene>
    <name evidence="2" type="ORF">CBW24_04570</name>
</gene>